<dbReference type="Proteomes" id="UP001487740">
    <property type="component" value="Unassembled WGS sequence"/>
</dbReference>
<evidence type="ECO:0000313" key="2">
    <source>
        <dbReference type="Proteomes" id="UP001487740"/>
    </source>
</evidence>
<reference evidence="1 2" key="1">
    <citation type="submission" date="2023-03" db="EMBL/GenBank/DDBJ databases">
        <title>High-quality genome of Scylla paramamosain provides insights in environmental adaptation.</title>
        <authorList>
            <person name="Zhang L."/>
        </authorList>
    </citation>
    <scope>NUCLEOTIDE SEQUENCE [LARGE SCALE GENOMIC DNA]</scope>
    <source>
        <strain evidence="1">LZ_2023a</strain>
        <tissue evidence="1">Muscle</tissue>
    </source>
</reference>
<name>A0AAW0T9F4_SCYPA</name>
<dbReference type="EMBL" id="JARAKH010000035">
    <property type="protein sequence ID" value="KAK8384215.1"/>
    <property type="molecule type" value="Genomic_DNA"/>
</dbReference>
<dbReference type="AlphaFoldDB" id="A0AAW0T9F4"/>
<proteinExistence type="predicted"/>
<organism evidence="1 2">
    <name type="scientific">Scylla paramamosain</name>
    <name type="common">Mud crab</name>
    <dbReference type="NCBI Taxonomy" id="85552"/>
    <lineage>
        <taxon>Eukaryota</taxon>
        <taxon>Metazoa</taxon>
        <taxon>Ecdysozoa</taxon>
        <taxon>Arthropoda</taxon>
        <taxon>Crustacea</taxon>
        <taxon>Multicrustacea</taxon>
        <taxon>Malacostraca</taxon>
        <taxon>Eumalacostraca</taxon>
        <taxon>Eucarida</taxon>
        <taxon>Decapoda</taxon>
        <taxon>Pleocyemata</taxon>
        <taxon>Brachyura</taxon>
        <taxon>Eubrachyura</taxon>
        <taxon>Portunoidea</taxon>
        <taxon>Portunidae</taxon>
        <taxon>Portuninae</taxon>
        <taxon>Scylla</taxon>
    </lineage>
</organism>
<keyword evidence="2" id="KW-1185">Reference proteome</keyword>
<evidence type="ECO:0000313" key="1">
    <source>
        <dbReference type="EMBL" id="KAK8384215.1"/>
    </source>
</evidence>
<sequence length="203" mass="22740">MTVPKITLPLPLTFGSSSAANWKMLKKIWKNYSILSDLDPKPRKYQVALLKNNLGDDAVGINEGFHFEIPDTVRIMAEILTMLEFYAVGEGNETYERFIFNRRCQEEGKDVVFQVDPGASANLLPLRNADSVMPDARVLKMWTTPNLKPRTPADIPESANSSRLSKGRFTLGMISMALRLERYTEANVNAARSHRPAMALAVP</sequence>
<gene>
    <name evidence="1" type="ORF">O3P69_009153</name>
</gene>
<accession>A0AAW0T9F4</accession>
<protein>
    <submittedName>
        <fullName evidence="1">Uncharacterized protein</fullName>
    </submittedName>
</protein>
<comment type="caution">
    <text evidence="1">The sequence shown here is derived from an EMBL/GenBank/DDBJ whole genome shotgun (WGS) entry which is preliminary data.</text>
</comment>